<evidence type="ECO:0000313" key="1">
    <source>
        <dbReference type="EMBL" id="MPM93719.1"/>
    </source>
</evidence>
<dbReference type="AlphaFoldDB" id="A0A645DWR7"/>
<evidence type="ECO:0008006" key="2">
    <source>
        <dbReference type="Google" id="ProtNLM"/>
    </source>
</evidence>
<accession>A0A645DWR7</accession>
<proteinExistence type="predicted"/>
<gene>
    <name evidence="1" type="ORF">SDC9_140861</name>
</gene>
<reference evidence="1" key="1">
    <citation type="submission" date="2019-08" db="EMBL/GenBank/DDBJ databases">
        <authorList>
            <person name="Kucharzyk K."/>
            <person name="Murdoch R.W."/>
            <person name="Higgins S."/>
            <person name="Loffler F."/>
        </authorList>
    </citation>
    <scope>NUCLEOTIDE SEQUENCE</scope>
</reference>
<dbReference type="EMBL" id="VSSQ01040464">
    <property type="protein sequence ID" value="MPM93719.1"/>
    <property type="molecule type" value="Genomic_DNA"/>
</dbReference>
<comment type="caution">
    <text evidence="1">The sequence shown here is derived from an EMBL/GenBank/DDBJ whole genome shotgun (WGS) entry which is preliminary data.</text>
</comment>
<sequence length="136" mass="15284">MIQVIFGEKGAGKTKQILDMANESTKTARGSIVFVADDGQYMFGLKRDIRFVDASSFHIDGPKMFYGFLCGIAAQDFDLEYIYIDGFLKIVRHSLATLETMFHELDVFSKRSGIHIVVSISGDASQVPEFLKQYIQ</sequence>
<name>A0A645DWR7_9ZZZZ</name>
<protein>
    <recommendedName>
        <fullName evidence="2">Twitching motility protein PilT</fullName>
    </recommendedName>
</protein>
<organism evidence="1">
    <name type="scientific">bioreactor metagenome</name>
    <dbReference type="NCBI Taxonomy" id="1076179"/>
    <lineage>
        <taxon>unclassified sequences</taxon>
        <taxon>metagenomes</taxon>
        <taxon>ecological metagenomes</taxon>
    </lineage>
</organism>